<dbReference type="SMART" id="SM00235">
    <property type="entry name" value="ZnMc"/>
    <property type="match status" value="1"/>
</dbReference>
<proteinExistence type="predicted"/>
<dbReference type="SUPFAM" id="SSF55486">
    <property type="entry name" value="Metalloproteases ('zincins'), catalytic domain"/>
    <property type="match status" value="1"/>
</dbReference>
<evidence type="ECO:0000256" key="5">
    <source>
        <dbReference type="ARBA" id="ARBA00023049"/>
    </source>
</evidence>
<gene>
    <name evidence="9" type="ORF">APZ42_016540</name>
</gene>
<evidence type="ECO:0000256" key="7">
    <source>
        <dbReference type="RuleBase" id="RU361183"/>
    </source>
</evidence>
<feature type="binding site" evidence="6">
    <location>
        <position position="164"/>
    </location>
    <ligand>
        <name>Zn(2+)</name>
        <dbReference type="ChEBI" id="CHEBI:29105"/>
        <note>catalytic</note>
    </ligand>
</feature>
<dbReference type="EC" id="3.4.24.-" evidence="7"/>
<dbReference type="InterPro" id="IPR034035">
    <property type="entry name" value="Astacin-like_dom"/>
</dbReference>
<dbReference type="Proteomes" id="UP000076858">
    <property type="component" value="Unassembled WGS sequence"/>
</dbReference>
<evidence type="ECO:0000259" key="8">
    <source>
        <dbReference type="PROSITE" id="PS51864"/>
    </source>
</evidence>
<feature type="chain" id="PRO_5007748292" description="Metalloendopeptidase" evidence="7">
    <location>
        <begin position="20"/>
        <end position="265"/>
    </location>
</feature>
<dbReference type="PROSITE" id="PS51864">
    <property type="entry name" value="ASTACIN"/>
    <property type="match status" value="1"/>
</dbReference>
<dbReference type="GO" id="GO:0008270">
    <property type="term" value="F:zinc ion binding"/>
    <property type="evidence" value="ECO:0007669"/>
    <property type="project" value="UniProtKB-UniRule"/>
</dbReference>
<sequence>MLRSATFVLLCLAVTLGWANPLGKAEEERDPEYNPDLFEGDIMGINPGETPRSAVIDPSILWPGGVVYYTIGAGFTSQERDTLLEAFAIYEANSCITFVERTNQEFYVSVQKTGGGCYSYIGMRPRLLQPQTLSLDSGCFRCTATGCKTGTPIHEFLHALGFYHEQSRTDRDDYVTINYDNIQPGKEGNFESYGTDVITDQGLAYDYGSVMHYGAYAFAVDPSVPTIIVPDGVSIGQRDGFSDLDLAGLNLLYGCAEKKKAVATA</sequence>
<feature type="disulfide bond" evidence="6">
    <location>
        <begin position="117"/>
        <end position="139"/>
    </location>
</feature>
<dbReference type="PANTHER" id="PTHR10127">
    <property type="entry name" value="DISCOIDIN, CUB, EGF, LAMININ , AND ZINC METALLOPROTEASE DOMAIN CONTAINING"/>
    <property type="match status" value="1"/>
</dbReference>
<feature type="binding site" evidence="6">
    <location>
        <position position="158"/>
    </location>
    <ligand>
        <name>Zn(2+)</name>
        <dbReference type="ChEBI" id="CHEBI:29105"/>
        <note>catalytic</note>
    </ligand>
</feature>
<keyword evidence="3 6" id="KW-0378">Hydrolase</keyword>
<comment type="caution">
    <text evidence="6">Lacks conserved residue(s) required for the propagation of feature annotation.</text>
</comment>
<dbReference type="InterPro" id="IPR001506">
    <property type="entry name" value="Peptidase_M12A"/>
</dbReference>
<evidence type="ECO:0000256" key="1">
    <source>
        <dbReference type="ARBA" id="ARBA00022670"/>
    </source>
</evidence>
<keyword evidence="2 6" id="KW-0479">Metal-binding</keyword>
<evidence type="ECO:0000256" key="4">
    <source>
        <dbReference type="ARBA" id="ARBA00022833"/>
    </source>
</evidence>
<dbReference type="InterPro" id="IPR006026">
    <property type="entry name" value="Peptidase_Metallo"/>
</dbReference>
<dbReference type="EMBL" id="LRGB01000626">
    <property type="protein sequence ID" value="KZS17658.1"/>
    <property type="molecule type" value="Genomic_DNA"/>
</dbReference>
<organism evidence="9 10">
    <name type="scientific">Daphnia magna</name>
    <dbReference type="NCBI Taxonomy" id="35525"/>
    <lineage>
        <taxon>Eukaryota</taxon>
        <taxon>Metazoa</taxon>
        <taxon>Ecdysozoa</taxon>
        <taxon>Arthropoda</taxon>
        <taxon>Crustacea</taxon>
        <taxon>Branchiopoda</taxon>
        <taxon>Diplostraca</taxon>
        <taxon>Cladocera</taxon>
        <taxon>Anomopoda</taxon>
        <taxon>Daphniidae</taxon>
        <taxon>Daphnia</taxon>
    </lineage>
</organism>
<keyword evidence="4 6" id="KW-0862">Zinc</keyword>
<dbReference type="CDD" id="cd04280">
    <property type="entry name" value="ZnMc_astacin_like"/>
    <property type="match status" value="1"/>
</dbReference>
<evidence type="ECO:0000313" key="10">
    <source>
        <dbReference type="Proteomes" id="UP000076858"/>
    </source>
</evidence>
<evidence type="ECO:0000256" key="2">
    <source>
        <dbReference type="ARBA" id="ARBA00022723"/>
    </source>
</evidence>
<reference evidence="9 10" key="1">
    <citation type="submission" date="2016-03" db="EMBL/GenBank/DDBJ databases">
        <title>EvidentialGene: Evidence-directed Construction of Genes on Genomes.</title>
        <authorList>
            <person name="Gilbert D.G."/>
            <person name="Choi J.-H."/>
            <person name="Mockaitis K."/>
            <person name="Colbourne J."/>
            <person name="Pfrender M."/>
        </authorList>
    </citation>
    <scope>NUCLEOTIDE SEQUENCE [LARGE SCALE GENOMIC DNA]</scope>
    <source>
        <strain evidence="9 10">Xinb3</strain>
        <tissue evidence="9">Complete organism</tissue>
    </source>
</reference>
<dbReference type="GO" id="GO:0004222">
    <property type="term" value="F:metalloendopeptidase activity"/>
    <property type="evidence" value="ECO:0007669"/>
    <property type="project" value="UniProtKB-UniRule"/>
</dbReference>
<keyword evidence="1 6" id="KW-0645">Protease</keyword>
<comment type="caution">
    <text evidence="9">The sequence shown here is derived from an EMBL/GenBank/DDBJ whole genome shotgun (WGS) entry which is preliminary data.</text>
</comment>
<keyword evidence="10" id="KW-1185">Reference proteome</keyword>
<evidence type="ECO:0000256" key="6">
    <source>
        <dbReference type="PROSITE-ProRule" id="PRU01211"/>
    </source>
</evidence>
<feature type="active site" evidence="6">
    <location>
        <position position="155"/>
    </location>
</feature>
<feature type="binding site" evidence="6">
    <location>
        <position position="154"/>
    </location>
    <ligand>
        <name>Zn(2+)</name>
        <dbReference type="ChEBI" id="CHEBI:29105"/>
        <note>catalytic</note>
    </ligand>
</feature>
<dbReference type="STRING" id="35525.A0A165AHH6"/>
<dbReference type="PANTHER" id="PTHR10127:SF780">
    <property type="entry name" value="METALLOENDOPEPTIDASE"/>
    <property type="match status" value="1"/>
</dbReference>
<dbReference type="Gene3D" id="3.40.390.10">
    <property type="entry name" value="Collagenase (Catalytic Domain)"/>
    <property type="match status" value="1"/>
</dbReference>
<keyword evidence="6" id="KW-1015">Disulfide bond</keyword>
<dbReference type="GO" id="GO:0006508">
    <property type="term" value="P:proteolysis"/>
    <property type="evidence" value="ECO:0007669"/>
    <property type="project" value="UniProtKB-KW"/>
</dbReference>
<accession>A0A165AHH6</accession>
<evidence type="ECO:0000256" key="3">
    <source>
        <dbReference type="ARBA" id="ARBA00022801"/>
    </source>
</evidence>
<keyword evidence="7" id="KW-0732">Signal</keyword>
<dbReference type="OrthoDB" id="291007at2759"/>
<dbReference type="AlphaFoldDB" id="A0A165AHH6"/>
<feature type="signal peptide" evidence="7">
    <location>
        <begin position="1"/>
        <end position="19"/>
    </location>
</feature>
<protein>
    <recommendedName>
        <fullName evidence="7">Metalloendopeptidase</fullName>
        <ecNumber evidence="7">3.4.24.-</ecNumber>
    </recommendedName>
</protein>
<evidence type="ECO:0000313" key="9">
    <source>
        <dbReference type="EMBL" id="KZS17658.1"/>
    </source>
</evidence>
<dbReference type="PRINTS" id="PR00480">
    <property type="entry name" value="ASTACIN"/>
</dbReference>
<name>A0A165AHH6_9CRUS</name>
<feature type="domain" description="Peptidase M12A" evidence="8">
    <location>
        <begin position="53"/>
        <end position="256"/>
    </location>
</feature>
<dbReference type="Pfam" id="PF01400">
    <property type="entry name" value="Astacin"/>
    <property type="match status" value="1"/>
</dbReference>
<dbReference type="InterPro" id="IPR024079">
    <property type="entry name" value="MetalloPept_cat_dom_sf"/>
</dbReference>
<keyword evidence="5 6" id="KW-0482">Metalloprotease</keyword>
<comment type="cofactor">
    <cofactor evidence="6 7">
        <name>Zn(2+)</name>
        <dbReference type="ChEBI" id="CHEBI:29105"/>
    </cofactor>
    <text evidence="6 7">Binds 1 zinc ion per subunit.</text>
</comment>